<sequence length="653" mass="73728">MKLLFLLLISVTVIHGCLRVRSPEPPKCECHSLAIGQQQTPEIENHHFYQNISNQALEPPTIVLEDCSISMGCDPEYSLVVFDTEDAVMFGEYGLDGMCDPYTQTWMADDGSQLRTFNRLYGACVGYGKCLCYSTAITKENIDDLLGNHPFKTNISGYALKDPYMNLEDCSVSFGCDEGFSLVMLNSDEAVMFGEYPADGFCDSTSQTWQVADETGNLRVFDKIYGACVDYGTPVPTEPPQLTCPCAYMDILTSNAKEYIGHFDLYLKNLSHYDLVRPEEFIFNFNHNKGCVANYRCPAGTSKYFFSDFYQFDAKPSDFDLFEMRCEDNLRWNVMPYTEHLDFTPDFVMPVCVNFSAPLPNPNPPTSPMCSCQNYMLRSSLDRTTLMNNFEVKSTVSDDHCHWEISCKNEAYAVVEVDGQKHFSQSLDAKCSPDNSKWNIQNSNGGSWSNIESFDFGCTKQVPSAVTTQKPRTTQVPCLCLKTEFDSRNADETIGTYDFYLYNISRYALYPPGLSYPGGRVSGCPMSFHCAEGEVQVLTTSESSYEVRAVEMFCVDEMWTVIDGSDTTKLTRSIYMTCADFSTPSTKNLPLLETMCNCPHKMMSNYSNPDAMHLEFNDFMTPTISDDRCVWEIRCGYPTSLAFNSDGQRFSVR</sequence>
<gene>
    <name evidence="2" type="primary">Cnig_chr_I.g3330</name>
    <name evidence="2" type="ORF">B9Z55_003330</name>
</gene>
<reference evidence="3" key="1">
    <citation type="submission" date="2017-10" db="EMBL/GenBank/DDBJ databases">
        <title>Rapid genome shrinkage in a self-fertile nematode reveals novel sperm competition proteins.</title>
        <authorList>
            <person name="Yin D."/>
            <person name="Schwarz E.M."/>
            <person name="Thomas C.G."/>
            <person name="Felde R.L."/>
            <person name="Korf I.F."/>
            <person name="Cutter A.D."/>
            <person name="Schartner C.M."/>
            <person name="Ralston E.J."/>
            <person name="Meyer B.J."/>
            <person name="Haag E.S."/>
        </authorList>
    </citation>
    <scope>NUCLEOTIDE SEQUENCE [LARGE SCALE GENOMIC DNA]</scope>
    <source>
        <strain evidence="3">JU1422</strain>
    </source>
</reference>
<comment type="caution">
    <text evidence="2">The sequence shown here is derived from an EMBL/GenBank/DDBJ whole genome shotgun (WGS) entry which is preliminary data.</text>
</comment>
<feature type="signal peptide" evidence="1">
    <location>
        <begin position="1"/>
        <end position="19"/>
    </location>
</feature>
<evidence type="ECO:0000313" key="2">
    <source>
        <dbReference type="EMBL" id="PIC53772.1"/>
    </source>
</evidence>
<proteinExistence type="predicted"/>
<dbReference type="Proteomes" id="UP000230233">
    <property type="component" value="Chromosome I"/>
</dbReference>
<evidence type="ECO:0000256" key="1">
    <source>
        <dbReference type="SAM" id="SignalP"/>
    </source>
</evidence>
<evidence type="ECO:0008006" key="4">
    <source>
        <dbReference type="Google" id="ProtNLM"/>
    </source>
</evidence>
<organism evidence="2 3">
    <name type="scientific">Caenorhabditis nigoni</name>
    <dbReference type="NCBI Taxonomy" id="1611254"/>
    <lineage>
        <taxon>Eukaryota</taxon>
        <taxon>Metazoa</taxon>
        <taxon>Ecdysozoa</taxon>
        <taxon>Nematoda</taxon>
        <taxon>Chromadorea</taxon>
        <taxon>Rhabditida</taxon>
        <taxon>Rhabditina</taxon>
        <taxon>Rhabditomorpha</taxon>
        <taxon>Rhabditoidea</taxon>
        <taxon>Rhabditidae</taxon>
        <taxon>Peloderinae</taxon>
        <taxon>Caenorhabditis</taxon>
    </lineage>
</organism>
<accession>A0A2G5VPU8</accession>
<name>A0A2G5VPU8_9PELO</name>
<keyword evidence="1" id="KW-0732">Signal</keyword>
<evidence type="ECO:0000313" key="3">
    <source>
        <dbReference type="Proteomes" id="UP000230233"/>
    </source>
</evidence>
<feature type="chain" id="PRO_5013835253" description="CUB domain-containing protein" evidence="1">
    <location>
        <begin position="20"/>
        <end position="653"/>
    </location>
</feature>
<keyword evidence="3" id="KW-1185">Reference proteome</keyword>
<dbReference type="OrthoDB" id="10393363at2759"/>
<dbReference type="EMBL" id="PDUG01000001">
    <property type="protein sequence ID" value="PIC53772.1"/>
    <property type="molecule type" value="Genomic_DNA"/>
</dbReference>
<protein>
    <recommendedName>
        <fullName evidence="4">CUB domain-containing protein</fullName>
    </recommendedName>
</protein>
<dbReference type="AlphaFoldDB" id="A0A2G5VPU8"/>